<dbReference type="AlphaFoldDB" id="A0A7J8MUU6"/>
<protein>
    <submittedName>
        <fullName evidence="1">Uncharacterized protein</fullName>
    </submittedName>
</protein>
<dbReference type="Proteomes" id="UP000593572">
    <property type="component" value="Unassembled WGS sequence"/>
</dbReference>
<proteinExistence type="predicted"/>
<evidence type="ECO:0000313" key="1">
    <source>
        <dbReference type="EMBL" id="MBA0568487.1"/>
    </source>
</evidence>
<reference evidence="1 2" key="1">
    <citation type="journal article" date="2019" name="Genome Biol. Evol.">
        <title>Insights into the evolution of the New World diploid cottons (Gossypium, subgenus Houzingenia) based on genome sequencing.</title>
        <authorList>
            <person name="Grover C.E."/>
            <person name="Arick M.A. 2nd"/>
            <person name="Thrash A."/>
            <person name="Conover J.L."/>
            <person name="Sanders W.S."/>
            <person name="Peterson D.G."/>
            <person name="Frelichowski J.E."/>
            <person name="Scheffler J.A."/>
            <person name="Scheffler B.E."/>
            <person name="Wendel J.F."/>
        </authorList>
    </citation>
    <scope>NUCLEOTIDE SEQUENCE [LARGE SCALE GENOMIC DNA]</scope>
    <source>
        <strain evidence="1">157</strain>
        <tissue evidence="1">Leaf</tissue>
    </source>
</reference>
<gene>
    <name evidence="1" type="ORF">Golob_005980</name>
</gene>
<sequence>MKELYEQDKCLAEFISLISVTRDKKILLISSMR</sequence>
<dbReference type="EMBL" id="JABEZX010000010">
    <property type="protein sequence ID" value="MBA0568487.1"/>
    <property type="molecule type" value="Genomic_DNA"/>
</dbReference>
<organism evidence="1 2">
    <name type="scientific">Gossypium lobatum</name>
    <dbReference type="NCBI Taxonomy" id="34289"/>
    <lineage>
        <taxon>Eukaryota</taxon>
        <taxon>Viridiplantae</taxon>
        <taxon>Streptophyta</taxon>
        <taxon>Embryophyta</taxon>
        <taxon>Tracheophyta</taxon>
        <taxon>Spermatophyta</taxon>
        <taxon>Magnoliopsida</taxon>
        <taxon>eudicotyledons</taxon>
        <taxon>Gunneridae</taxon>
        <taxon>Pentapetalae</taxon>
        <taxon>rosids</taxon>
        <taxon>malvids</taxon>
        <taxon>Malvales</taxon>
        <taxon>Malvaceae</taxon>
        <taxon>Malvoideae</taxon>
        <taxon>Gossypium</taxon>
    </lineage>
</organism>
<evidence type="ECO:0000313" key="2">
    <source>
        <dbReference type="Proteomes" id="UP000593572"/>
    </source>
</evidence>
<accession>A0A7J8MUU6</accession>
<comment type="caution">
    <text evidence="1">The sequence shown here is derived from an EMBL/GenBank/DDBJ whole genome shotgun (WGS) entry which is preliminary data.</text>
</comment>
<keyword evidence="2" id="KW-1185">Reference proteome</keyword>
<name>A0A7J8MUU6_9ROSI</name>